<feature type="transmembrane region" description="Helical" evidence="2">
    <location>
        <begin position="299"/>
        <end position="320"/>
    </location>
</feature>
<dbReference type="SUPFAM" id="SSF53300">
    <property type="entry name" value="vWA-like"/>
    <property type="match status" value="1"/>
</dbReference>
<dbReference type="InterPro" id="IPR036465">
    <property type="entry name" value="vWFA_dom_sf"/>
</dbReference>
<dbReference type="Gene3D" id="3.40.50.410">
    <property type="entry name" value="von Willebrand factor, type A domain"/>
    <property type="match status" value="1"/>
</dbReference>
<evidence type="ECO:0000256" key="2">
    <source>
        <dbReference type="SAM" id="Phobius"/>
    </source>
</evidence>
<gene>
    <name evidence="4" type="ORF">NBEOAGPD_2927</name>
</gene>
<dbReference type="InterPro" id="IPR002035">
    <property type="entry name" value="VWF_A"/>
</dbReference>
<evidence type="ECO:0000313" key="4">
    <source>
        <dbReference type="EMBL" id="GJD79698.1"/>
    </source>
</evidence>
<feature type="domain" description="VWFA" evidence="3">
    <location>
        <begin position="41"/>
        <end position="218"/>
    </location>
</feature>
<evidence type="ECO:0000256" key="1">
    <source>
        <dbReference type="SAM" id="MobiDB-lite"/>
    </source>
</evidence>
<comment type="caution">
    <text evidence="4">The sequence shown here is derived from an EMBL/GenBank/DDBJ whole genome shotgun (WGS) entry which is preliminary data.</text>
</comment>
<name>A0AA37MC41_9HYPH</name>
<evidence type="ECO:0000313" key="5">
    <source>
        <dbReference type="Proteomes" id="UP001055108"/>
    </source>
</evidence>
<dbReference type="AlphaFoldDB" id="A0AA37MC41"/>
<keyword evidence="5" id="KW-1185">Reference proteome</keyword>
<dbReference type="Proteomes" id="UP001055108">
    <property type="component" value="Unassembled WGS sequence"/>
</dbReference>
<keyword evidence="2" id="KW-1133">Transmembrane helix</keyword>
<reference evidence="4" key="2">
    <citation type="submission" date="2021-08" db="EMBL/GenBank/DDBJ databases">
        <authorList>
            <person name="Tani A."/>
            <person name="Ola A."/>
            <person name="Ogura Y."/>
            <person name="Katsura K."/>
            <person name="Hayashi T."/>
        </authorList>
    </citation>
    <scope>NUCLEOTIDE SEQUENCE</scope>
    <source>
        <strain evidence="4">NBRC 103626</strain>
    </source>
</reference>
<proteinExistence type="predicted"/>
<evidence type="ECO:0000259" key="3">
    <source>
        <dbReference type="SMART" id="SM00327"/>
    </source>
</evidence>
<protein>
    <recommendedName>
        <fullName evidence="3">VWFA domain-containing protein</fullName>
    </recommendedName>
</protein>
<keyword evidence="2" id="KW-0812">Transmembrane</keyword>
<feature type="region of interest" description="Disordered" evidence="1">
    <location>
        <begin position="212"/>
        <end position="247"/>
    </location>
</feature>
<keyword evidence="2" id="KW-0472">Membrane</keyword>
<dbReference type="EMBL" id="BPQM01000069">
    <property type="protein sequence ID" value="GJD79698.1"/>
    <property type="molecule type" value="Genomic_DNA"/>
</dbReference>
<reference evidence="4" key="1">
    <citation type="journal article" date="2016" name="Front. Microbiol.">
        <title>Genome Sequence of the Piezophilic, Mesophilic Sulfate-Reducing Bacterium Desulfovibrio indicus J2T.</title>
        <authorList>
            <person name="Cao J."/>
            <person name="Maignien L."/>
            <person name="Shao Z."/>
            <person name="Alain K."/>
            <person name="Jebbar M."/>
        </authorList>
    </citation>
    <scope>NUCLEOTIDE SEQUENCE</scope>
    <source>
        <strain evidence="4">NBRC 103626</strain>
    </source>
</reference>
<accession>A0AA37MC41</accession>
<sequence length="335" mass="35716">MRIGLPWRRNLRDRRFQMLAAALVLTLATAWVPPLPLTRDGVQVLAVVDITGSMNVRDYTANGRPQSRLEAAKAALRHLVAGLPCGSRFALGLFTERRPFLLFAPVEVCENFTPLDGAIAALDWRMAWEADSRITAGLDRAVAMAGEIGTDLLFITDGQEAPPLRAGSLPPFEGQPGAVRGLIAGAGGYSLSPIPKFNDRGRETGFYGETDVQQENRFGPPPADAEAREGYNPRNAPFGAAAASGTEHLSSVRETHLKELAARTGLAYVHLDGTASLDAPLRAAATARPVPGRLDLRPFLGAAALLLVLAAFSAAPLRALTVRTITLKLSTPTKA</sequence>
<dbReference type="SMART" id="SM00327">
    <property type="entry name" value="VWA"/>
    <property type="match status" value="1"/>
</dbReference>
<dbReference type="Pfam" id="PF13519">
    <property type="entry name" value="VWA_2"/>
    <property type="match status" value="1"/>
</dbReference>
<dbReference type="CDD" id="cd00198">
    <property type="entry name" value="vWFA"/>
    <property type="match status" value="1"/>
</dbReference>
<organism evidence="4 5">
    <name type="scientific">Methylobacterium gregans</name>
    <dbReference type="NCBI Taxonomy" id="374424"/>
    <lineage>
        <taxon>Bacteria</taxon>
        <taxon>Pseudomonadati</taxon>
        <taxon>Pseudomonadota</taxon>
        <taxon>Alphaproteobacteria</taxon>
        <taxon>Hyphomicrobiales</taxon>
        <taxon>Methylobacteriaceae</taxon>
        <taxon>Methylobacterium</taxon>
    </lineage>
</organism>